<organism evidence="6 7">
    <name type="scientific">Eilatimonas milleporae</name>
    <dbReference type="NCBI Taxonomy" id="911205"/>
    <lineage>
        <taxon>Bacteria</taxon>
        <taxon>Pseudomonadati</taxon>
        <taxon>Pseudomonadota</taxon>
        <taxon>Alphaproteobacteria</taxon>
        <taxon>Kordiimonadales</taxon>
        <taxon>Kordiimonadaceae</taxon>
        <taxon>Eilatimonas</taxon>
    </lineage>
</organism>
<dbReference type="InterPro" id="IPR006913">
    <property type="entry name" value="CENP-V/GFA"/>
</dbReference>
<dbReference type="PANTHER" id="PTHR33337:SF40">
    <property type="entry name" value="CENP-V_GFA DOMAIN-CONTAINING PROTEIN-RELATED"/>
    <property type="match status" value="1"/>
</dbReference>
<dbReference type="Proteomes" id="UP000271227">
    <property type="component" value="Unassembled WGS sequence"/>
</dbReference>
<accession>A0A3M0CJE7</accession>
<evidence type="ECO:0000256" key="3">
    <source>
        <dbReference type="ARBA" id="ARBA00022833"/>
    </source>
</evidence>
<comment type="similarity">
    <text evidence="1">Belongs to the Gfa family.</text>
</comment>
<reference evidence="6 7" key="1">
    <citation type="submission" date="2018-10" db="EMBL/GenBank/DDBJ databases">
        <title>Genomic Encyclopedia of Archaeal and Bacterial Type Strains, Phase II (KMG-II): from individual species to whole genera.</title>
        <authorList>
            <person name="Goeker M."/>
        </authorList>
    </citation>
    <scope>NUCLEOTIDE SEQUENCE [LARGE SCALE GENOMIC DNA]</scope>
    <source>
        <strain evidence="6 7">DSM 25217</strain>
    </source>
</reference>
<name>A0A3M0CJE7_9PROT</name>
<dbReference type="PROSITE" id="PS51891">
    <property type="entry name" value="CENP_V_GFA"/>
    <property type="match status" value="1"/>
</dbReference>
<evidence type="ECO:0000313" key="6">
    <source>
        <dbReference type="EMBL" id="RMB08530.1"/>
    </source>
</evidence>
<protein>
    <recommendedName>
        <fullName evidence="5">CENP-V/GFA domain-containing protein</fullName>
    </recommendedName>
</protein>
<sequence>MAQAKDMREGGCLCGAVRYRVDMTHAIHSTCHCRHCQKTHGAPFGMFTNVPVAAFTWLSRPEGEAHASRRAVRRFCKECGTPMTWEAPEYPDQQSFSSTTLDDPGGLTVAHELYTSRRLPFIAPIAGARQYETE</sequence>
<comment type="caution">
    <text evidence="6">The sequence shown here is derived from an EMBL/GenBank/DDBJ whole genome shotgun (WGS) entry which is preliminary data.</text>
</comment>
<dbReference type="PANTHER" id="PTHR33337">
    <property type="entry name" value="GFA DOMAIN-CONTAINING PROTEIN"/>
    <property type="match status" value="1"/>
</dbReference>
<dbReference type="AlphaFoldDB" id="A0A3M0CJE7"/>
<evidence type="ECO:0000256" key="2">
    <source>
        <dbReference type="ARBA" id="ARBA00022723"/>
    </source>
</evidence>
<dbReference type="GO" id="GO:0046872">
    <property type="term" value="F:metal ion binding"/>
    <property type="evidence" value="ECO:0007669"/>
    <property type="project" value="UniProtKB-KW"/>
</dbReference>
<dbReference type="SUPFAM" id="SSF51316">
    <property type="entry name" value="Mss4-like"/>
    <property type="match status" value="1"/>
</dbReference>
<dbReference type="Pfam" id="PF04828">
    <property type="entry name" value="GFA"/>
    <property type="match status" value="1"/>
</dbReference>
<evidence type="ECO:0000256" key="4">
    <source>
        <dbReference type="ARBA" id="ARBA00023239"/>
    </source>
</evidence>
<dbReference type="RefSeq" id="WP_170163654.1">
    <property type="nucleotide sequence ID" value="NZ_REFR01000010.1"/>
</dbReference>
<feature type="domain" description="CENP-V/GFA" evidence="5">
    <location>
        <begin position="8"/>
        <end position="132"/>
    </location>
</feature>
<dbReference type="GO" id="GO:0016846">
    <property type="term" value="F:carbon-sulfur lyase activity"/>
    <property type="evidence" value="ECO:0007669"/>
    <property type="project" value="InterPro"/>
</dbReference>
<keyword evidence="2" id="KW-0479">Metal-binding</keyword>
<dbReference type="Gene3D" id="3.90.1590.10">
    <property type="entry name" value="glutathione-dependent formaldehyde- activating enzyme (gfa)"/>
    <property type="match status" value="1"/>
</dbReference>
<dbReference type="EMBL" id="REFR01000010">
    <property type="protein sequence ID" value="RMB08530.1"/>
    <property type="molecule type" value="Genomic_DNA"/>
</dbReference>
<evidence type="ECO:0000313" key="7">
    <source>
        <dbReference type="Proteomes" id="UP000271227"/>
    </source>
</evidence>
<dbReference type="InParanoid" id="A0A3M0CJE7"/>
<evidence type="ECO:0000259" key="5">
    <source>
        <dbReference type="PROSITE" id="PS51891"/>
    </source>
</evidence>
<proteinExistence type="inferred from homology"/>
<evidence type="ECO:0000256" key="1">
    <source>
        <dbReference type="ARBA" id="ARBA00005495"/>
    </source>
</evidence>
<dbReference type="InterPro" id="IPR011057">
    <property type="entry name" value="Mss4-like_sf"/>
</dbReference>
<keyword evidence="4" id="KW-0456">Lyase</keyword>
<keyword evidence="7" id="KW-1185">Reference proteome</keyword>
<keyword evidence="3" id="KW-0862">Zinc</keyword>
<gene>
    <name evidence="6" type="ORF">BXY39_1165</name>
</gene>